<gene>
    <name evidence="1" type="ORF">KIN20_014338</name>
</gene>
<evidence type="ECO:0000313" key="1">
    <source>
        <dbReference type="EMBL" id="KAJ1356607.1"/>
    </source>
</evidence>
<keyword evidence="2" id="KW-1185">Reference proteome</keyword>
<comment type="caution">
    <text evidence="1">The sequence shown here is derived from an EMBL/GenBank/DDBJ whole genome shotgun (WGS) entry which is preliminary data.</text>
</comment>
<sequence length="95" mass="10799">MTLCPLGAYIVQFQVTQMVHDLREEVVSQRFKDLRQKMVQVGGRHPAATNLNRLFDGTTSLFGFTTVLYNPYKGSELCALVGYKRQVGRRHGHTD</sequence>
<accession>A0AAD5QNA4</accession>
<reference evidence="1" key="1">
    <citation type="submission" date="2021-06" db="EMBL/GenBank/DDBJ databases">
        <title>Parelaphostrongylus tenuis whole genome reference sequence.</title>
        <authorList>
            <person name="Garwood T.J."/>
            <person name="Larsen P.A."/>
            <person name="Fountain-Jones N.M."/>
            <person name="Garbe J.R."/>
            <person name="Macchietto M.G."/>
            <person name="Kania S.A."/>
            <person name="Gerhold R.W."/>
            <person name="Richards J.E."/>
            <person name="Wolf T.M."/>
        </authorList>
    </citation>
    <scope>NUCLEOTIDE SEQUENCE</scope>
    <source>
        <strain evidence="1">MNPRO001-30</strain>
        <tissue evidence="1">Meninges</tissue>
    </source>
</reference>
<name>A0AAD5QNA4_PARTN</name>
<protein>
    <submittedName>
        <fullName evidence="1">Uncharacterized protein</fullName>
    </submittedName>
</protein>
<dbReference type="Proteomes" id="UP001196413">
    <property type="component" value="Unassembled WGS sequence"/>
</dbReference>
<dbReference type="AlphaFoldDB" id="A0AAD5QNA4"/>
<dbReference type="EMBL" id="JAHQIW010002846">
    <property type="protein sequence ID" value="KAJ1356607.1"/>
    <property type="molecule type" value="Genomic_DNA"/>
</dbReference>
<proteinExistence type="predicted"/>
<organism evidence="1 2">
    <name type="scientific">Parelaphostrongylus tenuis</name>
    <name type="common">Meningeal worm</name>
    <dbReference type="NCBI Taxonomy" id="148309"/>
    <lineage>
        <taxon>Eukaryota</taxon>
        <taxon>Metazoa</taxon>
        <taxon>Ecdysozoa</taxon>
        <taxon>Nematoda</taxon>
        <taxon>Chromadorea</taxon>
        <taxon>Rhabditida</taxon>
        <taxon>Rhabditina</taxon>
        <taxon>Rhabditomorpha</taxon>
        <taxon>Strongyloidea</taxon>
        <taxon>Metastrongylidae</taxon>
        <taxon>Parelaphostrongylus</taxon>
    </lineage>
</organism>
<evidence type="ECO:0000313" key="2">
    <source>
        <dbReference type="Proteomes" id="UP001196413"/>
    </source>
</evidence>